<comment type="caution">
    <text evidence="1">The sequence shown here is derived from an EMBL/GenBank/DDBJ whole genome shotgun (WGS) entry which is preliminary data.</text>
</comment>
<evidence type="ECO:0000313" key="1">
    <source>
        <dbReference type="EMBL" id="MFD1032981.1"/>
    </source>
</evidence>
<sequence length="63" mass="7281">MILSILFLQACGVSDEKDYEVSWGDYSDSAVERLEENNIDYEVRNQVIFIKEKDLNKAQDCCS</sequence>
<evidence type="ECO:0000313" key="2">
    <source>
        <dbReference type="Proteomes" id="UP001597109"/>
    </source>
</evidence>
<reference evidence="2" key="1">
    <citation type="journal article" date="2019" name="Int. J. Syst. Evol. Microbiol.">
        <title>The Global Catalogue of Microorganisms (GCM) 10K type strain sequencing project: providing services to taxonomists for standard genome sequencing and annotation.</title>
        <authorList>
            <consortium name="The Broad Institute Genomics Platform"/>
            <consortium name="The Broad Institute Genome Sequencing Center for Infectious Disease"/>
            <person name="Wu L."/>
            <person name="Ma J."/>
        </authorList>
    </citation>
    <scope>NUCLEOTIDE SEQUENCE [LARGE SCALE GENOMIC DNA]</scope>
    <source>
        <strain evidence="2">CCUG 56756</strain>
    </source>
</reference>
<accession>A0ABW3LGV5</accession>
<keyword evidence="2" id="KW-1185">Reference proteome</keyword>
<proteinExistence type="predicted"/>
<organism evidence="1 2">
    <name type="scientific">Metaplanococcus flavidus</name>
    <dbReference type="NCBI Taxonomy" id="569883"/>
    <lineage>
        <taxon>Bacteria</taxon>
        <taxon>Bacillati</taxon>
        <taxon>Bacillota</taxon>
        <taxon>Bacilli</taxon>
        <taxon>Bacillales</taxon>
        <taxon>Caryophanaceae</taxon>
        <taxon>Metaplanococcus</taxon>
    </lineage>
</organism>
<dbReference type="EMBL" id="JBHTKI010000051">
    <property type="protein sequence ID" value="MFD1032981.1"/>
    <property type="molecule type" value="Genomic_DNA"/>
</dbReference>
<protein>
    <submittedName>
        <fullName evidence="1">Uncharacterized protein</fullName>
    </submittedName>
</protein>
<dbReference type="Proteomes" id="UP001597109">
    <property type="component" value="Unassembled WGS sequence"/>
</dbReference>
<gene>
    <name evidence="1" type="ORF">ACFQ1X_16245</name>
</gene>
<name>A0ABW3LGV5_9BACL</name>